<feature type="compositionally biased region" description="Basic and acidic residues" evidence="5">
    <location>
        <begin position="1091"/>
        <end position="1116"/>
    </location>
</feature>
<dbReference type="OrthoDB" id="39497at2759"/>
<proteinExistence type="inferred from homology"/>
<dbReference type="PANTHER" id="PTHR13179">
    <property type="entry name" value="DEP DOMAIN CONTAINING PROTEIN 5"/>
    <property type="match status" value="1"/>
</dbReference>
<sequence length="1410" mass="157208">MAAVIVPLPCTVVLHDDNVSDKPVLCGSKLLTEGRVGRLSVKGATPLVVVADAQAAGPNEISLHVSLGQRFGLEHRTTATLQPIEDASTVTAAHVEMSFKDQHLSRADIWRLMRQLDRSALYKGQEVSYLGSPVATVEAIYISGGLVHSGIVSQAQSKPIFRSASARFTILIQISKEMLEQWRSGYLMYELLIDGFLAELFDRWEAGKTKHRLRIILFGRYNAPDDKSIYPGERDFYQVLSAEASVAQGSSAIRQLKQIFNSSALPRQVSLAADGNLAEAFQLAARDFMDESDDVHLNSTGSSIIAITAGSGLFSASYNLLKRTTHMLMGNSIGVDLVSLANKPLHPVPLFRYEQDGQYKYALPHWLDISYWNGRDGDAAGLSLPTTAIRSIPVALAKLRTGHTATVADSVLGKISTFDAQLLHGVSERSRKATFIDEVQTPGESSEDRAKLPQIEHLQKSTLGNVLHAGIQSPKKDNSGEVALPSTQDNNVHSRKERVSHPLLKTRNISLGPRGLALDRGTASLTVSSAYAGQEKDHPQTPRMESSAGLAKHIRASLARKPSQQSLISQPSPSIPPTRPIDIKNHPDSRSTDLESLTTLHEDGNEGDSRGHDDKSTEPLSATPKAVTELARSVTTDSITSVQQQMAPWVTLLNPSNPRRDNMRIASQYRKWQHVFPKAIKSGAFKWASMCSPAMLPMTTEYKPSQSELDKDYRVRKRRILHTSMQGSVQSTGELMDELVSLRLVRGFQIVIERPGEDATKSPQGNHRVLLAKGNRYHEIQRLDQHAVEVSEFDLKVEGAEGWTPNMISHYRPLMQPELCQISKRVEIDLLPRPRYLDWDVVDHSALNPNVGKGIAVISKMRIVLIPAEFPRHDPAHTRHKDLTDDERRIEGIQRLTQFWQRHQVFPTTEKVHHASLARPKTSKAPVNRDPNPLAIEYETRDPSAVVQAHGPALLRVSSSALFIDSDMYHSSNYDVTKLVRHMQQPPPSGVEVKDRRWFTRIHLKCFRGDEMTNWLLRVFKDLTYRDDAVALGNDLVKRGIFTHVRHKHDFEDGNYFYQIASAHRITEYPDTSNFFGKMTGRSVPPTPTSEARRSPDTRPFRGDSEESSRTDSSEACEKKTMFLTGVLHYNADERGASKEPEVINVHYDRIHNPENCYHIQLDWMETTAKLIRESIARWASLVESHGLRLVQVPVAEATKLHHRHAFDQPFLLKLAKRPPAKVLATPTLDAQSFSPRHAEDNHAYHKALLRKFDFVLDFEASGEFESSLKVVYSWGKPEYTMTQFVHRSGLLLAQVANNDTADFLLLPNRLAVVRAPTSSRLREGISAAPSKSRELVASLEIVKALTSFCHDSESLSSFYEGASKPRLSIVSPLSNASSKDLDVPPMQLPPHILHRLHTSGGSYLNGSSH</sequence>
<dbReference type="Pfam" id="PF00610">
    <property type="entry name" value="DEP"/>
    <property type="match status" value="1"/>
</dbReference>
<feature type="region of interest" description="Disordered" evidence="5">
    <location>
        <begin position="470"/>
        <end position="501"/>
    </location>
</feature>
<keyword evidence="8" id="KW-1185">Reference proteome</keyword>
<dbReference type="Gene3D" id="1.10.10.10">
    <property type="entry name" value="Winged helix-like DNA-binding domain superfamily/Winged helix DNA-binding domain"/>
    <property type="match status" value="1"/>
</dbReference>
<evidence type="ECO:0000256" key="1">
    <source>
        <dbReference type="ARBA" id="ARBA00004148"/>
    </source>
</evidence>
<evidence type="ECO:0000256" key="5">
    <source>
        <dbReference type="SAM" id="MobiDB-lite"/>
    </source>
</evidence>
<organism evidence="7 8">
    <name type="scientific">Polychaeton citri CBS 116435</name>
    <dbReference type="NCBI Taxonomy" id="1314669"/>
    <lineage>
        <taxon>Eukaryota</taxon>
        <taxon>Fungi</taxon>
        <taxon>Dikarya</taxon>
        <taxon>Ascomycota</taxon>
        <taxon>Pezizomycotina</taxon>
        <taxon>Dothideomycetes</taxon>
        <taxon>Dothideomycetidae</taxon>
        <taxon>Capnodiales</taxon>
        <taxon>Capnodiaceae</taxon>
        <taxon>Polychaeton</taxon>
    </lineage>
</organism>
<evidence type="ECO:0000256" key="3">
    <source>
        <dbReference type="ARBA" id="ARBA00018529"/>
    </source>
</evidence>
<evidence type="ECO:0000313" key="8">
    <source>
        <dbReference type="Proteomes" id="UP000799441"/>
    </source>
</evidence>
<comment type="caution">
    <text evidence="7">The sequence shown here is derived from an EMBL/GenBank/DDBJ whole genome shotgun (WGS) entry which is preliminary data.</text>
</comment>
<dbReference type="GO" id="GO:1904262">
    <property type="term" value="P:negative regulation of TORC1 signaling"/>
    <property type="evidence" value="ECO:0007669"/>
    <property type="project" value="TreeGrafter"/>
</dbReference>
<dbReference type="InterPro" id="IPR036388">
    <property type="entry name" value="WH-like_DNA-bd_sf"/>
</dbReference>
<evidence type="ECO:0000256" key="4">
    <source>
        <dbReference type="ARBA" id="ARBA00021881"/>
    </source>
</evidence>
<dbReference type="EMBL" id="MU003789">
    <property type="protein sequence ID" value="KAF2721543.1"/>
    <property type="molecule type" value="Genomic_DNA"/>
</dbReference>
<dbReference type="Pfam" id="PF19418">
    <property type="entry name" value="DEPDC5_CTD"/>
    <property type="match status" value="1"/>
</dbReference>
<feature type="region of interest" description="Disordered" evidence="5">
    <location>
        <begin position="1077"/>
        <end position="1116"/>
    </location>
</feature>
<dbReference type="GO" id="GO:1990130">
    <property type="term" value="C:GATOR1 complex"/>
    <property type="evidence" value="ECO:0007669"/>
    <property type="project" value="TreeGrafter"/>
</dbReference>
<gene>
    <name evidence="7" type="ORF">K431DRAFT_303305</name>
</gene>
<dbReference type="InterPro" id="IPR048255">
    <property type="entry name" value="IML1_N"/>
</dbReference>
<feature type="compositionally biased region" description="Basic and acidic residues" evidence="5">
    <location>
        <begin position="600"/>
        <end position="617"/>
    </location>
</feature>
<feature type="compositionally biased region" description="Low complexity" evidence="5">
    <location>
        <begin position="562"/>
        <end position="572"/>
    </location>
</feature>
<reference evidence="7" key="1">
    <citation type="journal article" date="2020" name="Stud. Mycol.">
        <title>101 Dothideomycetes genomes: a test case for predicting lifestyles and emergence of pathogens.</title>
        <authorList>
            <person name="Haridas S."/>
            <person name="Albert R."/>
            <person name="Binder M."/>
            <person name="Bloem J."/>
            <person name="Labutti K."/>
            <person name="Salamov A."/>
            <person name="Andreopoulos B."/>
            <person name="Baker S."/>
            <person name="Barry K."/>
            <person name="Bills G."/>
            <person name="Bluhm B."/>
            <person name="Cannon C."/>
            <person name="Castanera R."/>
            <person name="Culley D."/>
            <person name="Daum C."/>
            <person name="Ezra D."/>
            <person name="Gonzalez J."/>
            <person name="Henrissat B."/>
            <person name="Kuo A."/>
            <person name="Liang C."/>
            <person name="Lipzen A."/>
            <person name="Lutzoni F."/>
            <person name="Magnuson J."/>
            <person name="Mondo S."/>
            <person name="Nolan M."/>
            <person name="Ohm R."/>
            <person name="Pangilinan J."/>
            <person name="Park H.-J."/>
            <person name="Ramirez L."/>
            <person name="Alfaro M."/>
            <person name="Sun H."/>
            <person name="Tritt A."/>
            <person name="Yoshinaga Y."/>
            <person name="Zwiers L.-H."/>
            <person name="Turgeon B."/>
            <person name="Goodwin S."/>
            <person name="Spatafora J."/>
            <person name="Crous P."/>
            <person name="Grigoriev I."/>
        </authorList>
    </citation>
    <scope>NUCLEOTIDE SEQUENCE</scope>
    <source>
        <strain evidence="7">CBS 116435</strain>
    </source>
</reference>
<dbReference type="InterPro" id="IPR036390">
    <property type="entry name" value="WH_DNA-bd_sf"/>
</dbReference>
<feature type="region of interest" description="Disordered" evidence="5">
    <location>
        <begin position="911"/>
        <end position="930"/>
    </location>
</feature>
<dbReference type="GO" id="GO:0005774">
    <property type="term" value="C:vacuolar membrane"/>
    <property type="evidence" value="ECO:0007669"/>
    <property type="project" value="UniProtKB-SubCell"/>
</dbReference>
<dbReference type="SMART" id="SM00049">
    <property type="entry name" value="DEP"/>
    <property type="match status" value="1"/>
</dbReference>
<name>A0A9P4UQ64_9PEZI</name>
<evidence type="ECO:0000313" key="7">
    <source>
        <dbReference type="EMBL" id="KAF2721543.1"/>
    </source>
</evidence>
<comment type="similarity">
    <text evidence="2">Belongs to the IML1 family.</text>
</comment>
<dbReference type="Pfam" id="PF12257">
    <property type="entry name" value="IML1"/>
    <property type="match status" value="1"/>
</dbReference>
<dbReference type="GO" id="GO:0010508">
    <property type="term" value="P:positive regulation of autophagy"/>
    <property type="evidence" value="ECO:0007669"/>
    <property type="project" value="TreeGrafter"/>
</dbReference>
<dbReference type="GO" id="GO:0035556">
    <property type="term" value="P:intracellular signal transduction"/>
    <property type="evidence" value="ECO:0007669"/>
    <property type="project" value="InterPro"/>
</dbReference>
<dbReference type="GO" id="GO:0005096">
    <property type="term" value="F:GTPase activator activity"/>
    <property type="evidence" value="ECO:0007669"/>
    <property type="project" value="InterPro"/>
</dbReference>
<feature type="domain" description="DEP" evidence="6">
    <location>
        <begin position="987"/>
        <end position="1062"/>
    </location>
</feature>
<dbReference type="SUPFAM" id="SSF46785">
    <property type="entry name" value="Winged helix' DNA-binding domain"/>
    <property type="match status" value="1"/>
</dbReference>
<dbReference type="InterPro" id="IPR000591">
    <property type="entry name" value="DEP_dom"/>
</dbReference>
<comment type="subcellular location">
    <subcellularLocation>
        <location evidence="1">Vacuole membrane</location>
        <topology evidence="1">Peripheral membrane protein</topology>
    </subcellularLocation>
</comment>
<protein>
    <recommendedName>
        <fullName evidence="3">Vacuolar membrane-associated protein IML1</fullName>
    </recommendedName>
    <alternativeName>
        <fullName evidence="4">Vacuolar membrane-associated protein iml1</fullName>
    </alternativeName>
</protein>
<feature type="region of interest" description="Disordered" evidence="5">
    <location>
        <begin position="530"/>
        <end position="629"/>
    </location>
</feature>
<evidence type="ECO:0000259" key="6">
    <source>
        <dbReference type="PROSITE" id="PS50186"/>
    </source>
</evidence>
<dbReference type="Proteomes" id="UP000799441">
    <property type="component" value="Unassembled WGS sequence"/>
</dbReference>
<dbReference type="PROSITE" id="PS50186">
    <property type="entry name" value="DEP"/>
    <property type="match status" value="1"/>
</dbReference>
<dbReference type="InterPro" id="IPR027244">
    <property type="entry name" value="IML1"/>
</dbReference>
<dbReference type="PANTHER" id="PTHR13179:SF8">
    <property type="entry name" value="GATOR COMPLEX PROTEIN DEPDC5"/>
    <property type="match status" value="1"/>
</dbReference>
<evidence type="ECO:0000256" key="2">
    <source>
        <dbReference type="ARBA" id="ARBA00005643"/>
    </source>
</evidence>
<dbReference type="InterPro" id="IPR045838">
    <property type="entry name" value="DEPDC5_CTD"/>
</dbReference>
<feature type="compositionally biased region" description="Basic and acidic residues" evidence="5">
    <location>
        <begin position="581"/>
        <end position="593"/>
    </location>
</feature>
<accession>A0A9P4UQ64</accession>